<evidence type="ECO:0000313" key="13">
    <source>
        <dbReference type="EMBL" id="VVD71013.1"/>
    </source>
</evidence>
<keyword evidence="9" id="KW-0378">Hydrolase</keyword>
<evidence type="ECO:0000256" key="10">
    <source>
        <dbReference type="SAM" id="Phobius"/>
    </source>
</evidence>
<keyword evidence="4" id="KW-0997">Cell inner membrane</keyword>
<proteinExistence type="inferred from homology"/>
<comment type="function">
    <text evidence="9">Plays an essential role in type IV pili and type II pseudopili formation by proteolytically removing the leader sequence from substrate proteins and subsequently monomethylating the alpha-amino group of the newly exposed N-terminal phenylalanine.</text>
</comment>
<keyword evidence="9" id="KW-0645">Protease</keyword>
<dbReference type="Gene3D" id="1.20.120.1220">
    <property type="match status" value="1"/>
</dbReference>
<evidence type="ECO:0000256" key="5">
    <source>
        <dbReference type="ARBA" id="ARBA00022692"/>
    </source>
</evidence>
<keyword evidence="6 10" id="KW-1133">Transmembrane helix</keyword>
<keyword evidence="14" id="KW-1185">Reference proteome</keyword>
<evidence type="ECO:0000256" key="8">
    <source>
        <dbReference type="RuleBase" id="RU003793"/>
    </source>
</evidence>
<dbReference type="InterPro" id="IPR000045">
    <property type="entry name" value="Prepilin_IV_endopep_pep"/>
</dbReference>
<organism evidence="13 14">
    <name type="scientific">Pandoraea nosoerga</name>
    <dbReference type="NCBI Taxonomy" id="2508296"/>
    <lineage>
        <taxon>Bacteria</taxon>
        <taxon>Pseudomonadati</taxon>
        <taxon>Pseudomonadota</taxon>
        <taxon>Betaproteobacteria</taxon>
        <taxon>Burkholderiales</taxon>
        <taxon>Burkholderiaceae</taxon>
        <taxon>Pandoraea</taxon>
    </lineage>
</organism>
<keyword evidence="5 9" id="KW-0812">Transmembrane</keyword>
<feature type="transmembrane region" description="Helical" evidence="10">
    <location>
        <begin position="168"/>
        <end position="187"/>
    </location>
</feature>
<feature type="transmembrane region" description="Helical" evidence="10">
    <location>
        <begin position="137"/>
        <end position="156"/>
    </location>
</feature>
<keyword evidence="9" id="KW-0489">Methyltransferase</keyword>
<dbReference type="EC" id="2.1.1.-" evidence="9"/>
<comment type="similarity">
    <text evidence="2 8">Belongs to the peptidase A24 family.</text>
</comment>
<dbReference type="Pfam" id="PF06750">
    <property type="entry name" value="A24_N_bact"/>
    <property type="match status" value="1"/>
</dbReference>
<evidence type="ECO:0000259" key="12">
    <source>
        <dbReference type="Pfam" id="PF06750"/>
    </source>
</evidence>
<dbReference type="InterPro" id="IPR010627">
    <property type="entry name" value="Prepilin_pept_A24_N"/>
</dbReference>
<dbReference type="PANTHER" id="PTHR30487:SF0">
    <property type="entry name" value="PREPILIN LEADER PEPTIDASE_N-METHYLTRANSFERASE-RELATED"/>
    <property type="match status" value="1"/>
</dbReference>
<evidence type="ECO:0000313" key="14">
    <source>
        <dbReference type="Proteomes" id="UP000367825"/>
    </source>
</evidence>
<evidence type="ECO:0000256" key="9">
    <source>
        <dbReference type="RuleBase" id="RU003794"/>
    </source>
</evidence>
<dbReference type="PRINTS" id="PR00864">
    <property type="entry name" value="PREPILNPTASE"/>
</dbReference>
<sequence length="296" mass="31773">MAEAFDSLWREVRMLPREAVVAAMAMLGLFVGSFLNVVVYRLPRMLETQWAREAALWAGQTPMVTPTFNLAWPPSHCPRCDARIAVRHNLPLLGFALLLGRCAHCRAGIAWRYPLVELATGVAFAAIAWRFAPSQQYPTMLAWCGFGAALLALALIDIDTRLLPDALTLPLLWAGLLCSAAGLTLPLHDAVRGAALGYVVMWATAGAYRRLAGTEGLGGGDAKFVAACGAWLGWIGVPLMLAFGAVGATLAFALYGAWRGRALREPLPFGPWLGMGAVASALWGERFLGLWLRAGG</sequence>
<gene>
    <name evidence="13" type="ORF">PNO31109_00603</name>
</gene>
<name>A0A5E4S7E7_9BURK</name>
<feature type="domain" description="Prepilin type IV endopeptidase peptidase" evidence="11">
    <location>
        <begin position="146"/>
        <end position="249"/>
    </location>
</feature>
<evidence type="ECO:0000259" key="11">
    <source>
        <dbReference type="Pfam" id="PF01478"/>
    </source>
</evidence>
<comment type="catalytic activity">
    <reaction evidence="9">
        <text>Typically cleaves a -Gly-|-Phe- bond to release an N-terminal, basic peptide of 5-8 residues from type IV prepilin, and then N-methylates the new N-terminal amino group, the methyl donor being S-adenosyl-L-methionine.</text>
        <dbReference type="EC" id="3.4.23.43"/>
    </reaction>
</comment>
<feature type="transmembrane region" description="Helical" evidence="10">
    <location>
        <begin position="224"/>
        <end position="257"/>
    </location>
</feature>
<comment type="subcellular location">
    <subcellularLocation>
        <location evidence="1">Cell inner membrane</location>
        <topology evidence="1">Multi-pass membrane protein</topology>
    </subcellularLocation>
    <subcellularLocation>
        <location evidence="9">Cell membrane</location>
        <topology evidence="9">Multi-pass membrane protein</topology>
    </subcellularLocation>
</comment>
<protein>
    <recommendedName>
        <fullName evidence="9">Prepilin leader peptidase/N-methyltransferase</fullName>
        <ecNumber evidence="9">2.1.1.-</ecNumber>
        <ecNumber evidence="9">3.4.23.43</ecNumber>
    </recommendedName>
</protein>
<dbReference type="InterPro" id="IPR014032">
    <property type="entry name" value="Peptidase_A24A_bac"/>
</dbReference>
<dbReference type="EC" id="3.4.23.43" evidence="9"/>
<dbReference type="Pfam" id="PF01478">
    <property type="entry name" value="Peptidase_A24"/>
    <property type="match status" value="1"/>
</dbReference>
<dbReference type="GO" id="GO:0005886">
    <property type="term" value="C:plasma membrane"/>
    <property type="evidence" value="ECO:0007669"/>
    <property type="project" value="UniProtKB-SubCell"/>
</dbReference>
<dbReference type="GO" id="GO:0032259">
    <property type="term" value="P:methylation"/>
    <property type="evidence" value="ECO:0007669"/>
    <property type="project" value="UniProtKB-KW"/>
</dbReference>
<keyword evidence="9" id="KW-0808">Transferase</keyword>
<dbReference type="RefSeq" id="WP_241014099.1">
    <property type="nucleotide sequence ID" value="NZ_CABPSC010000001.1"/>
</dbReference>
<feature type="transmembrane region" description="Helical" evidence="10">
    <location>
        <begin position="20"/>
        <end position="42"/>
    </location>
</feature>
<evidence type="ECO:0000256" key="6">
    <source>
        <dbReference type="ARBA" id="ARBA00022989"/>
    </source>
</evidence>
<feature type="domain" description="Prepilin peptidase A24 N-terminal" evidence="12">
    <location>
        <begin position="27"/>
        <end position="131"/>
    </location>
</feature>
<evidence type="ECO:0000256" key="3">
    <source>
        <dbReference type="ARBA" id="ARBA00022475"/>
    </source>
</evidence>
<accession>A0A5E4S7E7</accession>
<dbReference type="GO" id="GO:0004190">
    <property type="term" value="F:aspartic-type endopeptidase activity"/>
    <property type="evidence" value="ECO:0007669"/>
    <property type="project" value="UniProtKB-EC"/>
</dbReference>
<dbReference type="Proteomes" id="UP000367825">
    <property type="component" value="Unassembled WGS sequence"/>
</dbReference>
<dbReference type="AlphaFoldDB" id="A0A5E4S7E7"/>
<dbReference type="InterPro" id="IPR050882">
    <property type="entry name" value="Prepilin_peptidase/N-MTase"/>
</dbReference>
<evidence type="ECO:0000256" key="1">
    <source>
        <dbReference type="ARBA" id="ARBA00004429"/>
    </source>
</evidence>
<dbReference type="GO" id="GO:0008168">
    <property type="term" value="F:methyltransferase activity"/>
    <property type="evidence" value="ECO:0007669"/>
    <property type="project" value="UniProtKB-KW"/>
</dbReference>
<evidence type="ECO:0000256" key="7">
    <source>
        <dbReference type="ARBA" id="ARBA00023136"/>
    </source>
</evidence>
<feature type="transmembrane region" description="Helical" evidence="10">
    <location>
        <begin position="111"/>
        <end position="131"/>
    </location>
</feature>
<evidence type="ECO:0000256" key="2">
    <source>
        <dbReference type="ARBA" id="ARBA00005801"/>
    </source>
</evidence>
<dbReference type="EMBL" id="CABPSC010000001">
    <property type="protein sequence ID" value="VVD71013.1"/>
    <property type="molecule type" value="Genomic_DNA"/>
</dbReference>
<reference evidence="13 14" key="1">
    <citation type="submission" date="2019-08" db="EMBL/GenBank/DDBJ databases">
        <authorList>
            <person name="Peeters C."/>
        </authorList>
    </citation>
    <scope>NUCLEOTIDE SEQUENCE [LARGE SCALE GENOMIC DNA]</scope>
    <source>
        <strain evidence="13 14">LMG 31109</strain>
    </source>
</reference>
<keyword evidence="9" id="KW-0511">Multifunctional enzyme</keyword>
<keyword evidence="7 10" id="KW-0472">Membrane</keyword>
<dbReference type="PANTHER" id="PTHR30487">
    <property type="entry name" value="TYPE 4 PREPILIN-LIKE PROTEINS LEADER PEPTIDE-PROCESSING ENZYME"/>
    <property type="match status" value="1"/>
</dbReference>
<evidence type="ECO:0000256" key="4">
    <source>
        <dbReference type="ARBA" id="ARBA00022519"/>
    </source>
</evidence>
<dbReference type="GO" id="GO:0006465">
    <property type="term" value="P:signal peptide processing"/>
    <property type="evidence" value="ECO:0007669"/>
    <property type="project" value="TreeGrafter"/>
</dbReference>
<keyword evidence="3" id="KW-1003">Cell membrane</keyword>